<proteinExistence type="predicted"/>
<dbReference type="PANTHER" id="PTHR47618:SF1">
    <property type="entry name" value="BIFUNCTIONAL OLIGORIBONUCLEASE AND PAP PHOSPHATASE NRNA"/>
    <property type="match status" value="1"/>
</dbReference>
<gene>
    <name evidence="2" type="ORF">SAMN05444342_1148</name>
</gene>
<reference evidence="3" key="1">
    <citation type="submission" date="2016-11" db="EMBL/GenBank/DDBJ databases">
        <authorList>
            <person name="Varghese N."/>
            <person name="Submissions S."/>
        </authorList>
    </citation>
    <scope>NUCLEOTIDE SEQUENCE [LARGE SCALE GENOMIC DNA]</scope>
    <source>
        <strain evidence="3">DX253</strain>
    </source>
</reference>
<dbReference type="EMBL" id="FRAN01000001">
    <property type="protein sequence ID" value="SHK26564.1"/>
    <property type="molecule type" value="Genomic_DNA"/>
</dbReference>
<keyword evidence="3" id="KW-1185">Reference proteome</keyword>
<dbReference type="AlphaFoldDB" id="A0A1M6R292"/>
<sequence>MSRMGEVAVGEAEELETVLEDTDSLAIVCHYQPDPDCLASAYALQWIAARNGVTNTDIFYQGHITHQEIRSFIGIFDISLQEIDDASLESYDIVAFVDHSISGTEVEIPPTVDADVVIDNVEPPGDPDASFVDTRPEYGSTAAILAEYVTNWDDDPPELVASALLFAIHRERLDDVRYPTRLDYRAALDLFPYADIDLIEEVYGSSLTPETLDAVGRAIHHRTMRGSVLVSSIGQTSDSGALPQAAEYLLRLEGIRTVLVMGVVNGDLWLSGRSFDPRIDIGMALNGAFSEFGTAGGHQDRAGGQLSLGIFADTDMDSPVINERLFQIVADRFFRTLALDED</sequence>
<evidence type="ECO:0000259" key="1">
    <source>
        <dbReference type="Pfam" id="PF01368"/>
    </source>
</evidence>
<dbReference type="Gene3D" id="3.90.1640.10">
    <property type="entry name" value="inorganic pyrophosphatase (n-terminal core)"/>
    <property type="match status" value="1"/>
</dbReference>
<dbReference type="Pfam" id="PF01368">
    <property type="entry name" value="DHH"/>
    <property type="match status" value="1"/>
</dbReference>
<dbReference type="InterPro" id="IPR051319">
    <property type="entry name" value="Oligoribo/pAp-PDE_c-di-AMP_PDE"/>
</dbReference>
<dbReference type="InterPro" id="IPR038763">
    <property type="entry name" value="DHH_sf"/>
</dbReference>
<dbReference type="Proteomes" id="UP000184203">
    <property type="component" value="Unassembled WGS sequence"/>
</dbReference>
<evidence type="ECO:0000313" key="3">
    <source>
        <dbReference type="Proteomes" id="UP000184203"/>
    </source>
</evidence>
<evidence type="ECO:0000313" key="2">
    <source>
        <dbReference type="EMBL" id="SHK26564.1"/>
    </source>
</evidence>
<dbReference type="SUPFAM" id="SSF64182">
    <property type="entry name" value="DHH phosphoesterases"/>
    <property type="match status" value="1"/>
</dbReference>
<organism evidence="2 3">
    <name type="scientific">Haladaptatus paucihalophilus DX253</name>
    <dbReference type="NCBI Taxonomy" id="797209"/>
    <lineage>
        <taxon>Archaea</taxon>
        <taxon>Methanobacteriati</taxon>
        <taxon>Methanobacteriota</taxon>
        <taxon>Stenosarchaea group</taxon>
        <taxon>Halobacteria</taxon>
        <taxon>Halobacteriales</taxon>
        <taxon>Haladaptataceae</taxon>
        <taxon>Haladaptatus</taxon>
    </lineage>
</organism>
<dbReference type="PANTHER" id="PTHR47618">
    <property type="entry name" value="BIFUNCTIONAL OLIGORIBONUCLEASE AND PAP PHOSPHATASE NRNA"/>
    <property type="match status" value="1"/>
</dbReference>
<feature type="domain" description="DDH" evidence="1">
    <location>
        <begin position="26"/>
        <end position="168"/>
    </location>
</feature>
<dbReference type="InterPro" id="IPR001667">
    <property type="entry name" value="DDH_dom"/>
</dbReference>
<protein>
    <submittedName>
        <fullName evidence="2">NanoRNase/pAp phosphatase, hydrolyzes c-di-AMP and oligoRNAs</fullName>
    </submittedName>
</protein>
<name>A0A1M6R292_HALPU</name>
<accession>A0A1M6R292</accession>